<protein>
    <submittedName>
        <fullName evidence="4">PPOX class F420-dependent oxidoreductase</fullName>
    </submittedName>
</protein>
<dbReference type="InterPro" id="IPR019920">
    <property type="entry name" value="F420-binding_dom_put"/>
</dbReference>
<evidence type="ECO:0000256" key="1">
    <source>
        <dbReference type="ARBA" id="ARBA00023002"/>
    </source>
</evidence>
<dbReference type="EMBL" id="DTAD01000034">
    <property type="protein sequence ID" value="HGN90224.1"/>
    <property type="molecule type" value="Genomic_DNA"/>
</dbReference>
<dbReference type="Pfam" id="PF01243">
    <property type="entry name" value="PNPOx_N"/>
    <property type="match status" value="1"/>
</dbReference>
<organism evidence="4">
    <name type="scientific">Caldiarchaeum subterraneum</name>
    <dbReference type="NCBI Taxonomy" id="311458"/>
    <lineage>
        <taxon>Archaea</taxon>
        <taxon>Nitrososphaerota</taxon>
        <taxon>Candidatus Caldarchaeales</taxon>
        <taxon>Candidatus Caldarchaeaceae</taxon>
        <taxon>Candidatus Caldarchaeum</taxon>
    </lineage>
</organism>
<proteinExistence type="predicted"/>
<dbReference type="InterPro" id="IPR011576">
    <property type="entry name" value="Pyridox_Oxase_N"/>
</dbReference>
<dbReference type="PANTHER" id="PTHR35176:SF6">
    <property type="entry name" value="HEME OXYGENASE HI_0854-RELATED"/>
    <property type="match status" value="1"/>
</dbReference>
<comment type="caution">
    <text evidence="4">The sequence shown here is derived from an EMBL/GenBank/DDBJ whole genome shotgun (WGS) entry which is preliminary data.</text>
</comment>
<dbReference type="NCBIfam" id="TIGR03618">
    <property type="entry name" value="Rv1155_F420"/>
    <property type="match status" value="1"/>
</dbReference>
<dbReference type="InterPro" id="IPR012349">
    <property type="entry name" value="Split_barrel_FMN-bd"/>
</dbReference>
<dbReference type="GO" id="GO:0070967">
    <property type="term" value="F:coenzyme F420 binding"/>
    <property type="evidence" value="ECO:0007669"/>
    <property type="project" value="TreeGrafter"/>
</dbReference>
<dbReference type="PANTHER" id="PTHR35176">
    <property type="entry name" value="HEME OXYGENASE HI_0854-RELATED"/>
    <property type="match status" value="1"/>
</dbReference>
<dbReference type="AlphaFoldDB" id="A0A7C4DZK2"/>
<dbReference type="EMBL" id="DTCM01000003">
    <property type="protein sequence ID" value="HGL40078.1"/>
    <property type="molecule type" value="Genomic_DNA"/>
</dbReference>
<dbReference type="GO" id="GO:0005829">
    <property type="term" value="C:cytosol"/>
    <property type="evidence" value="ECO:0007669"/>
    <property type="project" value="TreeGrafter"/>
</dbReference>
<dbReference type="InterPro" id="IPR052019">
    <property type="entry name" value="F420H2_bilvrd_red/Heme_oxyg"/>
</dbReference>
<feature type="domain" description="Pyridoxamine 5'-phosphate oxidase N-terminal" evidence="2">
    <location>
        <begin position="3"/>
        <end position="126"/>
    </location>
</feature>
<gene>
    <name evidence="4" type="ORF">ENT82_03725</name>
    <name evidence="3" type="ORF">ENU43_00175</name>
</gene>
<reference evidence="4" key="1">
    <citation type="journal article" date="2020" name="mSystems">
        <title>Genome- and Community-Level Interaction Insights into Carbon Utilization and Element Cycling Functions of Hydrothermarchaeota in Hydrothermal Sediment.</title>
        <authorList>
            <person name="Zhou Z."/>
            <person name="Liu Y."/>
            <person name="Xu W."/>
            <person name="Pan J."/>
            <person name="Luo Z.H."/>
            <person name="Li M."/>
        </authorList>
    </citation>
    <scope>NUCLEOTIDE SEQUENCE [LARGE SCALE GENOMIC DNA]</scope>
    <source>
        <strain evidence="4">SpSt-613</strain>
        <strain evidence="3">SpSt-669</strain>
    </source>
</reference>
<sequence>MVLDENVKRIVHGRNFGFLATVNPDGSPQVSPVWVDEADGYLFVNTAVGRVKERNTRRDPRVALAVPDWQNPYEYAYITGRVVERITGPEAEEHIDKLAIKYTGEKFKWRTPGVNRVILKIKPEKAGIY</sequence>
<dbReference type="GO" id="GO:0016627">
    <property type="term" value="F:oxidoreductase activity, acting on the CH-CH group of donors"/>
    <property type="evidence" value="ECO:0007669"/>
    <property type="project" value="TreeGrafter"/>
</dbReference>
<keyword evidence="1" id="KW-0560">Oxidoreductase</keyword>
<accession>A0A7C4DZK2</accession>
<evidence type="ECO:0000313" key="3">
    <source>
        <dbReference type="EMBL" id="HGL40078.1"/>
    </source>
</evidence>
<dbReference type="SUPFAM" id="SSF50475">
    <property type="entry name" value="FMN-binding split barrel"/>
    <property type="match status" value="1"/>
</dbReference>
<name>A0A7C4DZK2_CALS0</name>
<evidence type="ECO:0000313" key="4">
    <source>
        <dbReference type="EMBL" id="HGN90224.1"/>
    </source>
</evidence>
<dbReference type="Gene3D" id="2.30.110.10">
    <property type="entry name" value="Electron Transport, Fmn-binding Protein, Chain A"/>
    <property type="match status" value="1"/>
</dbReference>
<evidence type="ECO:0000259" key="2">
    <source>
        <dbReference type="Pfam" id="PF01243"/>
    </source>
</evidence>